<evidence type="ECO:0000259" key="5">
    <source>
        <dbReference type="PROSITE" id="PS50931"/>
    </source>
</evidence>
<protein>
    <recommendedName>
        <fullName evidence="5">HTH lysR-type domain-containing protein</fullName>
    </recommendedName>
</protein>
<dbReference type="EMBL" id="LHPJ01000012">
    <property type="protein sequence ID" value="KOO02668.1"/>
    <property type="molecule type" value="Genomic_DNA"/>
</dbReference>
<dbReference type="Gene3D" id="1.10.10.10">
    <property type="entry name" value="Winged helix-like DNA-binding domain superfamily/Winged helix DNA-binding domain"/>
    <property type="match status" value="1"/>
</dbReference>
<dbReference type="OrthoDB" id="9786526at2"/>
<dbReference type="PANTHER" id="PTHR30537:SF5">
    <property type="entry name" value="HTH-TYPE TRANSCRIPTIONAL ACTIVATOR TTDR-RELATED"/>
    <property type="match status" value="1"/>
</dbReference>
<dbReference type="PANTHER" id="PTHR30537">
    <property type="entry name" value="HTH-TYPE TRANSCRIPTIONAL REGULATOR"/>
    <property type="match status" value="1"/>
</dbReference>
<dbReference type="RefSeq" id="WP_053396448.1">
    <property type="nucleotide sequence ID" value="NZ_LHPJ01000012.1"/>
</dbReference>
<dbReference type="SUPFAM" id="SSF46785">
    <property type="entry name" value="Winged helix' DNA-binding domain"/>
    <property type="match status" value="1"/>
</dbReference>
<dbReference type="PROSITE" id="PS50931">
    <property type="entry name" value="HTH_LYSR"/>
    <property type="match status" value="1"/>
</dbReference>
<dbReference type="InterPro" id="IPR000847">
    <property type="entry name" value="LysR_HTH_N"/>
</dbReference>
<evidence type="ECO:0000313" key="6">
    <source>
        <dbReference type="EMBL" id="KOO02668.1"/>
    </source>
</evidence>
<dbReference type="Pfam" id="PF00126">
    <property type="entry name" value="HTH_1"/>
    <property type="match status" value="1"/>
</dbReference>
<gene>
    <name evidence="6" type="ORF">AKJ17_14045</name>
</gene>
<name>A0A0M0HLK8_VIBNE</name>
<dbReference type="InterPro" id="IPR005119">
    <property type="entry name" value="LysR_subst-bd"/>
</dbReference>
<keyword evidence="7" id="KW-1185">Reference proteome</keyword>
<dbReference type="SUPFAM" id="SSF53850">
    <property type="entry name" value="Periplasmic binding protein-like II"/>
    <property type="match status" value="1"/>
</dbReference>
<dbReference type="GO" id="GO:0006351">
    <property type="term" value="P:DNA-templated transcription"/>
    <property type="evidence" value="ECO:0007669"/>
    <property type="project" value="TreeGrafter"/>
</dbReference>
<proteinExistence type="inferred from homology"/>
<comment type="similarity">
    <text evidence="1">Belongs to the LysR transcriptional regulatory family.</text>
</comment>
<dbReference type="Gene3D" id="3.40.190.290">
    <property type="match status" value="1"/>
</dbReference>
<dbReference type="GO" id="GO:0003700">
    <property type="term" value="F:DNA-binding transcription factor activity"/>
    <property type="evidence" value="ECO:0007669"/>
    <property type="project" value="InterPro"/>
</dbReference>
<feature type="domain" description="HTH lysR-type" evidence="5">
    <location>
        <begin position="1"/>
        <end position="59"/>
    </location>
</feature>
<dbReference type="GO" id="GO:0043565">
    <property type="term" value="F:sequence-specific DNA binding"/>
    <property type="evidence" value="ECO:0007669"/>
    <property type="project" value="TreeGrafter"/>
</dbReference>
<dbReference type="InterPro" id="IPR058163">
    <property type="entry name" value="LysR-type_TF_proteobact-type"/>
</dbReference>
<evidence type="ECO:0000256" key="2">
    <source>
        <dbReference type="ARBA" id="ARBA00023015"/>
    </source>
</evidence>
<keyword evidence="4" id="KW-0804">Transcription</keyword>
<dbReference type="AlphaFoldDB" id="A0A0M0HLK8"/>
<accession>A0A0M0HLK8</accession>
<evidence type="ECO:0000256" key="3">
    <source>
        <dbReference type="ARBA" id="ARBA00023125"/>
    </source>
</evidence>
<dbReference type="STRING" id="693.AKJ17_14045"/>
<dbReference type="Pfam" id="PF03466">
    <property type="entry name" value="LysR_substrate"/>
    <property type="match status" value="1"/>
</dbReference>
<dbReference type="FunFam" id="1.10.10.10:FF:000001">
    <property type="entry name" value="LysR family transcriptional regulator"/>
    <property type="match status" value="1"/>
</dbReference>
<evidence type="ECO:0000256" key="1">
    <source>
        <dbReference type="ARBA" id="ARBA00009437"/>
    </source>
</evidence>
<dbReference type="CDD" id="cd08422">
    <property type="entry name" value="PBP2_CrgA_like"/>
    <property type="match status" value="1"/>
</dbReference>
<keyword evidence="3" id="KW-0238">DNA-binding</keyword>
<sequence>MYSVNDLETFVAVAKHGGISPAARVLGISVATTSHRLSKLEQSLKVALFHRSNRSLKLSDEGARFLERIEFILEELQQAECEISGRSTQLRGHLRVTMSPWVLKRFVMPSLPKFQAEHPDLTIDLNVSDRFVPLAEEMTDCAIRVGELVDSSMVGYKLSDNKRVICASPEYIAQFGDIDSVTKLQQAAWVCLPWQTSLMVKHGNKSSQSIQMAKKLIVSSSDMLTEGALHGSGLAIKSYLAIEQELANGSLVEVMPRCLSNDDAPISFLYPAGARTVRKIQYFKDFVSHLFRSS</sequence>
<dbReference type="InterPro" id="IPR036390">
    <property type="entry name" value="WH_DNA-bd_sf"/>
</dbReference>
<organism evidence="6 7">
    <name type="scientific">Vibrio nereis</name>
    <dbReference type="NCBI Taxonomy" id="693"/>
    <lineage>
        <taxon>Bacteria</taxon>
        <taxon>Pseudomonadati</taxon>
        <taxon>Pseudomonadota</taxon>
        <taxon>Gammaproteobacteria</taxon>
        <taxon>Vibrionales</taxon>
        <taxon>Vibrionaceae</taxon>
        <taxon>Vibrio</taxon>
    </lineage>
</organism>
<dbReference type="InterPro" id="IPR036388">
    <property type="entry name" value="WH-like_DNA-bd_sf"/>
</dbReference>
<dbReference type="Proteomes" id="UP000037515">
    <property type="component" value="Unassembled WGS sequence"/>
</dbReference>
<keyword evidence="2" id="KW-0805">Transcription regulation</keyword>
<evidence type="ECO:0000256" key="4">
    <source>
        <dbReference type="ARBA" id="ARBA00023163"/>
    </source>
</evidence>
<evidence type="ECO:0000313" key="7">
    <source>
        <dbReference type="Proteomes" id="UP000037515"/>
    </source>
</evidence>
<reference evidence="7" key="1">
    <citation type="submission" date="2015-08" db="EMBL/GenBank/DDBJ databases">
        <title>Vibrio galatheae sp. nov., a novel member of the Vibrionaceae family isolated from the Solomon Islands.</title>
        <authorList>
            <person name="Giubergia S."/>
            <person name="Machado H."/>
            <person name="Mateiu R.V."/>
            <person name="Gram L."/>
        </authorList>
    </citation>
    <scope>NUCLEOTIDE SEQUENCE [LARGE SCALE GENOMIC DNA]</scope>
    <source>
        <strain evidence="7">DSM 19584</strain>
    </source>
</reference>
<comment type="caution">
    <text evidence="6">The sequence shown here is derived from an EMBL/GenBank/DDBJ whole genome shotgun (WGS) entry which is preliminary data.</text>
</comment>
<dbReference type="PATRIC" id="fig|693.5.peg.2872"/>